<accession>A0A235BYS9</accession>
<evidence type="ECO:0000313" key="2">
    <source>
        <dbReference type="EMBL" id="OYD17498.1"/>
    </source>
</evidence>
<dbReference type="InterPro" id="IPR018873">
    <property type="entry name" value="KilA-N_DNA-bd_domain"/>
</dbReference>
<reference evidence="2 3" key="1">
    <citation type="submission" date="2017-07" db="EMBL/GenBank/DDBJ databases">
        <title>Recovery of genomes from metagenomes via a dereplication, aggregation, and scoring strategy.</title>
        <authorList>
            <person name="Sieber C.M."/>
            <person name="Probst A.J."/>
            <person name="Sharrar A."/>
            <person name="Thomas B.C."/>
            <person name="Hess M."/>
            <person name="Tringe S.G."/>
            <person name="Banfield J.F."/>
        </authorList>
    </citation>
    <scope>NUCLEOTIDE SEQUENCE [LARGE SCALE GENOMIC DNA]</scope>
    <source>
        <strain evidence="2">JGI_Cruoil_03_44_89</strain>
    </source>
</reference>
<gene>
    <name evidence="2" type="ORF">CH333_00780</name>
</gene>
<feature type="domain" description="KilA-N DNA-binding" evidence="1">
    <location>
        <begin position="15"/>
        <end position="91"/>
    </location>
</feature>
<dbReference type="Pfam" id="PF10543">
    <property type="entry name" value="ORF6N"/>
    <property type="match status" value="1"/>
</dbReference>
<organism evidence="2 3">
    <name type="scientific">candidate division WOR-3 bacterium JGI_Cruoil_03_44_89</name>
    <dbReference type="NCBI Taxonomy" id="1973748"/>
    <lineage>
        <taxon>Bacteria</taxon>
        <taxon>Bacteria division WOR-3</taxon>
    </lineage>
</organism>
<dbReference type="Proteomes" id="UP000215215">
    <property type="component" value="Unassembled WGS sequence"/>
</dbReference>
<dbReference type="EMBL" id="NOZQ01000013">
    <property type="protein sequence ID" value="OYD17498.1"/>
    <property type="molecule type" value="Genomic_DNA"/>
</dbReference>
<proteinExistence type="predicted"/>
<evidence type="ECO:0000259" key="1">
    <source>
        <dbReference type="Pfam" id="PF10543"/>
    </source>
</evidence>
<name>A0A235BYS9_UNCW3</name>
<sequence length="107" mass="12609">MDSQAIVPMERIEKRIYLFRGKKVMLSTDLSDLYGVEVRALVQAVKRNIESFPEDFMFQLDEQEYEILKSQIVISSWGGPRRARPYAFTKQSLRIYFKVPNLPCMKK</sequence>
<protein>
    <recommendedName>
        <fullName evidence="1">KilA-N DNA-binding domain-containing protein</fullName>
    </recommendedName>
</protein>
<evidence type="ECO:0000313" key="3">
    <source>
        <dbReference type="Proteomes" id="UP000215215"/>
    </source>
</evidence>
<comment type="caution">
    <text evidence="2">The sequence shown here is derived from an EMBL/GenBank/DDBJ whole genome shotgun (WGS) entry which is preliminary data.</text>
</comment>
<dbReference type="AlphaFoldDB" id="A0A235BYS9"/>